<evidence type="ECO:0000256" key="1">
    <source>
        <dbReference type="SAM" id="MobiDB-lite"/>
    </source>
</evidence>
<keyword evidence="3" id="KW-1185">Reference proteome</keyword>
<proteinExistence type="predicted"/>
<sequence>MYMHQPASSTAKVEKQQQQKRGRKVAPAISRPTLSRYGLNKAKTGYVSENDDPTRPKSDYTLPTEDDLVNVE</sequence>
<dbReference type="EMBL" id="JACXVP010000008">
    <property type="protein sequence ID" value="KAG5592865.1"/>
    <property type="molecule type" value="Genomic_DNA"/>
</dbReference>
<dbReference type="OrthoDB" id="1319724at2759"/>
<dbReference type="Proteomes" id="UP000824120">
    <property type="component" value="Chromosome 8"/>
</dbReference>
<dbReference type="AlphaFoldDB" id="A0A9J5XXE0"/>
<feature type="region of interest" description="Disordered" evidence="1">
    <location>
        <begin position="1"/>
        <end position="72"/>
    </location>
</feature>
<organism evidence="2 3">
    <name type="scientific">Solanum commersonii</name>
    <name type="common">Commerson's wild potato</name>
    <name type="synonym">Commerson's nightshade</name>
    <dbReference type="NCBI Taxonomy" id="4109"/>
    <lineage>
        <taxon>Eukaryota</taxon>
        <taxon>Viridiplantae</taxon>
        <taxon>Streptophyta</taxon>
        <taxon>Embryophyta</taxon>
        <taxon>Tracheophyta</taxon>
        <taxon>Spermatophyta</taxon>
        <taxon>Magnoliopsida</taxon>
        <taxon>eudicotyledons</taxon>
        <taxon>Gunneridae</taxon>
        <taxon>Pentapetalae</taxon>
        <taxon>asterids</taxon>
        <taxon>lamiids</taxon>
        <taxon>Solanales</taxon>
        <taxon>Solanaceae</taxon>
        <taxon>Solanoideae</taxon>
        <taxon>Solaneae</taxon>
        <taxon>Solanum</taxon>
    </lineage>
</organism>
<reference evidence="2 3" key="1">
    <citation type="submission" date="2020-09" db="EMBL/GenBank/DDBJ databases">
        <title>De no assembly of potato wild relative species, Solanum commersonii.</title>
        <authorList>
            <person name="Cho K."/>
        </authorList>
    </citation>
    <scope>NUCLEOTIDE SEQUENCE [LARGE SCALE GENOMIC DNA]</scope>
    <source>
        <strain evidence="2">LZ3.2</strain>
        <tissue evidence="2">Leaf</tissue>
    </source>
</reference>
<feature type="compositionally biased region" description="Polar residues" evidence="1">
    <location>
        <begin position="1"/>
        <end position="11"/>
    </location>
</feature>
<evidence type="ECO:0000313" key="2">
    <source>
        <dbReference type="EMBL" id="KAG5592865.1"/>
    </source>
</evidence>
<name>A0A9J5XXE0_SOLCO</name>
<comment type="caution">
    <text evidence="2">The sequence shown here is derived from an EMBL/GenBank/DDBJ whole genome shotgun (WGS) entry which is preliminary data.</text>
</comment>
<protein>
    <submittedName>
        <fullName evidence="2">Uncharacterized protein</fullName>
    </submittedName>
</protein>
<gene>
    <name evidence="2" type="ORF">H5410_043379</name>
</gene>
<evidence type="ECO:0000313" key="3">
    <source>
        <dbReference type="Proteomes" id="UP000824120"/>
    </source>
</evidence>
<accession>A0A9J5XXE0</accession>